<dbReference type="InterPro" id="IPR000412">
    <property type="entry name" value="ABC_2_transport"/>
</dbReference>
<dbReference type="GO" id="GO:0140359">
    <property type="term" value="F:ABC-type transporter activity"/>
    <property type="evidence" value="ECO:0007669"/>
    <property type="project" value="InterPro"/>
</dbReference>
<dbReference type="GO" id="GO:0043190">
    <property type="term" value="C:ATP-binding cassette (ABC) transporter complex"/>
    <property type="evidence" value="ECO:0007669"/>
    <property type="project" value="InterPro"/>
</dbReference>
<protein>
    <submittedName>
        <fullName evidence="7">Unannotated protein</fullName>
    </submittedName>
</protein>
<comment type="subcellular location">
    <subcellularLocation>
        <location evidence="1">Membrane</location>
        <topology evidence="1">Multi-pass membrane protein</topology>
    </subcellularLocation>
</comment>
<dbReference type="AlphaFoldDB" id="A0A6J6KUZ7"/>
<dbReference type="PANTHER" id="PTHR43229:SF2">
    <property type="entry name" value="NODULATION PROTEIN J"/>
    <property type="match status" value="1"/>
</dbReference>
<evidence type="ECO:0000313" key="7">
    <source>
        <dbReference type="EMBL" id="CAB4653431.1"/>
    </source>
</evidence>
<keyword evidence="4 5" id="KW-0472">Membrane</keyword>
<evidence type="ECO:0000259" key="6">
    <source>
        <dbReference type="Pfam" id="PF01061"/>
    </source>
</evidence>
<dbReference type="InterPro" id="IPR013525">
    <property type="entry name" value="ABC2_TM"/>
</dbReference>
<evidence type="ECO:0000256" key="2">
    <source>
        <dbReference type="ARBA" id="ARBA00022692"/>
    </source>
</evidence>
<sequence>MVSLGIATGFERSYGVLKRLGATPLGTQRLVLAKCLAVVLVEVVQLLVLVGVGLILGWRGDLGAVAPVVGAVLLGTLAFAGIGLTLAGTLRGEVNLAAQNGLYLVLLLIGGIMFPLDSLPSWLQAPAELLPSSALADVMRGALTETSLNGGAAWIVLAVWALVAPTAAAKLFRWQ</sequence>
<feature type="transmembrane region" description="Helical" evidence="5">
    <location>
        <begin position="35"/>
        <end position="58"/>
    </location>
</feature>
<dbReference type="PANTHER" id="PTHR43229">
    <property type="entry name" value="NODULATION PROTEIN J"/>
    <property type="match status" value="1"/>
</dbReference>
<evidence type="ECO:0000256" key="5">
    <source>
        <dbReference type="SAM" id="Phobius"/>
    </source>
</evidence>
<organism evidence="7">
    <name type="scientific">freshwater metagenome</name>
    <dbReference type="NCBI Taxonomy" id="449393"/>
    <lineage>
        <taxon>unclassified sequences</taxon>
        <taxon>metagenomes</taxon>
        <taxon>ecological metagenomes</taxon>
    </lineage>
</organism>
<dbReference type="Pfam" id="PF01061">
    <property type="entry name" value="ABC2_membrane"/>
    <property type="match status" value="1"/>
</dbReference>
<feature type="transmembrane region" description="Helical" evidence="5">
    <location>
        <begin position="152"/>
        <end position="172"/>
    </location>
</feature>
<keyword evidence="2 5" id="KW-0812">Transmembrane</keyword>
<feature type="domain" description="ABC-2 type transporter transmembrane" evidence="6">
    <location>
        <begin position="5"/>
        <end position="142"/>
    </location>
</feature>
<proteinExistence type="predicted"/>
<dbReference type="PRINTS" id="PR00164">
    <property type="entry name" value="ABC2TRNSPORT"/>
</dbReference>
<reference evidence="7" key="1">
    <citation type="submission" date="2020-05" db="EMBL/GenBank/DDBJ databases">
        <authorList>
            <person name="Chiriac C."/>
            <person name="Salcher M."/>
            <person name="Ghai R."/>
            <person name="Kavagutti S V."/>
        </authorList>
    </citation>
    <scope>NUCLEOTIDE SEQUENCE</scope>
</reference>
<keyword evidence="3 5" id="KW-1133">Transmembrane helix</keyword>
<feature type="transmembrane region" description="Helical" evidence="5">
    <location>
        <begin position="64"/>
        <end position="90"/>
    </location>
</feature>
<dbReference type="InterPro" id="IPR051784">
    <property type="entry name" value="Nod_factor_ABC_transporter"/>
</dbReference>
<evidence type="ECO:0000256" key="1">
    <source>
        <dbReference type="ARBA" id="ARBA00004141"/>
    </source>
</evidence>
<accession>A0A6J6KUZ7</accession>
<feature type="transmembrane region" description="Helical" evidence="5">
    <location>
        <begin position="102"/>
        <end position="123"/>
    </location>
</feature>
<dbReference type="EMBL" id="CAEZWB010000133">
    <property type="protein sequence ID" value="CAB4653431.1"/>
    <property type="molecule type" value="Genomic_DNA"/>
</dbReference>
<name>A0A6J6KUZ7_9ZZZZ</name>
<gene>
    <name evidence="7" type="ORF">UFOPK2166_00954</name>
</gene>
<evidence type="ECO:0000256" key="3">
    <source>
        <dbReference type="ARBA" id="ARBA00022989"/>
    </source>
</evidence>
<evidence type="ECO:0000256" key="4">
    <source>
        <dbReference type="ARBA" id="ARBA00023136"/>
    </source>
</evidence>